<comment type="similarity">
    <text evidence="1">Belongs to the cytochrome P450 family.</text>
</comment>
<reference evidence="2 3" key="1">
    <citation type="submission" date="2018-10" db="EMBL/GenBank/DDBJ databases">
        <title>Isolation of pseudouridimycin from Streptomyces albus DSM 40763.</title>
        <authorList>
            <person name="Rosenqvist P."/>
            <person name="Metsae-Ketelae M."/>
            <person name="Virta P."/>
        </authorList>
    </citation>
    <scope>NUCLEOTIDE SEQUENCE [LARGE SCALE GENOMIC DNA]</scope>
    <source>
        <strain evidence="2 3">DSM 40763</strain>
    </source>
</reference>
<dbReference type="InterPro" id="IPR036396">
    <property type="entry name" value="Cyt_P450_sf"/>
</dbReference>
<dbReference type="Proteomes" id="UP000298111">
    <property type="component" value="Unassembled WGS sequence"/>
</dbReference>
<comment type="caution">
    <text evidence="2">The sequence shown here is derived from an EMBL/GenBank/DDBJ whole genome shotgun (WGS) entry which is preliminary data.</text>
</comment>
<proteinExistence type="inferred from homology"/>
<dbReference type="SUPFAM" id="SSF48264">
    <property type="entry name" value="Cytochrome P450"/>
    <property type="match status" value="1"/>
</dbReference>
<dbReference type="EMBL" id="RCIY01000046">
    <property type="protein sequence ID" value="TGG84453.1"/>
    <property type="molecule type" value="Genomic_DNA"/>
</dbReference>
<evidence type="ECO:0000313" key="2">
    <source>
        <dbReference type="EMBL" id="TGG84453.1"/>
    </source>
</evidence>
<evidence type="ECO:0000256" key="1">
    <source>
        <dbReference type="ARBA" id="ARBA00010617"/>
    </source>
</evidence>
<dbReference type="PANTHER" id="PTHR46696:SF1">
    <property type="entry name" value="CYTOCHROME P450 YJIB-RELATED"/>
    <property type="match status" value="1"/>
</dbReference>
<gene>
    <name evidence="2" type="ORF">D8771_11185</name>
</gene>
<dbReference type="GO" id="GO:0005506">
    <property type="term" value="F:iron ion binding"/>
    <property type="evidence" value="ECO:0007669"/>
    <property type="project" value="InterPro"/>
</dbReference>
<protein>
    <submittedName>
        <fullName evidence="2">Cytochrome P450</fullName>
    </submittedName>
</protein>
<dbReference type="InterPro" id="IPR002397">
    <property type="entry name" value="Cyt_P450_B"/>
</dbReference>
<dbReference type="AlphaFoldDB" id="A0A8H1LE76"/>
<dbReference type="PRINTS" id="PR00359">
    <property type="entry name" value="BP450"/>
</dbReference>
<dbReference type="InterPro" id="IPR017972">
    <property type="entry name" value="Cyt_P450_CS"/>
</dbReference>
<dbReference type="GO" id="GO:0004497">
    <property type="term" value="F:monooxygenase activity"/>
    <property type="evidence" value="ECO:0007669"/>
    <property type="project" value="InterPro"/>
</dbReference>
<name>A0A8H1LE76_9ACTN</name>
<dbReference type="PROSITE" id="PS00086">
    <property type="entry name" value="CYTOCHROME_P450"/>
    <property type="match status" value="1"/>
</dbReference>
<dbReference type="PANTHER" id="PTHR46696">
    <property type="entry name" value="P450, PUTATIVE (EUROFUNG)-RELATED"/>
    <property type="match status" value="1"/>
</dbReference>
<sequence>MAVFEKLRAEYGALAPVLLPGDVHAWLVLGHRENGLVAGNASVFSRDPRNWKAMKDGLITHDHPLAPVTRWQRLLVFVDGLEHRWMRDAVIESLKKFEQRGVRRLVVQHTDEAIDELVAGVGHGEPRADLVGLANRVSLKVVLSLFGMDDYFDALSADMHEMISGGTGAAAAGARVTATFQDVVEQRKQSPGHDLPSILLAHGMDDEVVRETLRVITAAANEPTAQLMLETFAYYLGDPKSLRELRGASTTVAAAVARVLWDRPPMITNIGRWATGTTKLAGRRIEEGDMLLLGIGAANHDPAARATGDDLQNNRASLAFSHGPHACPGETMGRGIVETFLDRLMYRLPSVRLAAKPEELPRKATLMIWQFLEMPFTWDRDGALVVLRKREADGLVAGERIRVPSPTTAKSAIPEVRIS</sequence>
<evidence type="ECO:0000313" key="3">
    <source>
        <dbReference type="Proteomes" id="UP000298111"/>
    </source>
</evidence>
<accession>A0A8H1LE76</accession>
<dbReference type="GO" id="GO:0020037">
    <property type="term" value="F:heme binding"/>
    <property type="evidence" value="ECO:0007669"/>
    <property type="project" value="InterPro"/>
</dbReference>
<dbReference type="Gene3D" id="1.10.630.10">
    <property type="entry name" value="Cytochrome P450"/>
    <property type="match status" value="1"/>
</dbReference>
<dbReference type="GO" id="GO:0016705">
    <property type="term" value="F:oxidoreductase activity, acting on paired donors, with incorporation or reduction of molecular oxygen"/>
    <property type="evidence" value="ECO:0007669"/>
    <property type="project" value="InterPro"/>
</dbReference>
<organism evidence="2 3">
    <name type="scientific">Streptomyces albus</name>
    <dbReference type="NCBI Taxonomy" id="1888"/>
    <lineage>
        <taxon>Bacteria</taxon>
        <taxon>Bacillati</taxon>
        <taxon>Actinomycetota</taxon>
        <taxon>Actinomycetes</taxon>
        <taxon>Kitasatosporales</taxon>
        <taxon>Streptomycetaceae</taxon>
        <taxon>Streptomyces</taxon>
    </lineage>
</organism>